<feature type="compositionally biased region" description="Polar residues" evidence="6">
    <location>
        <begin position="168"/>
        <end position="190"/>
    </location>
</feature>
<keyword evidence="3" id="KW-0240">DNA-directed RNA polymerase</keyword>
<evidence type="ECO:0000256" key="4">
    <source>
        <dbReference type="ARBA" id="ARBA00023163"/>
    </source>
</evidence>
<feature type="domain" description="F-box" evidence="7">
    <location>
        <begin position="1"/>
        <end position="31"/>
    </location>
</feature>
<accession>A0A1B0CN27</accession>
<dbReference type="GO" id="GO:0000428">
    <property type="term" value="C:DNA-directed RNA polymerase complex"/>
    <property type="evidence" value="ECO:0007669"/>
    <property type="project" value="UniProtKB-KW"/>
</dbReference>
<dbReference type="GO" id="GO:0003677">
    <property type="term" value="F:DNA binding"/>
    <property type="evidence" value="ECO:0007669"/>
    <property type="project" value="InterPro"/>
</dbReference>
<dbReference type="PROSITE" id="PS50181">
    <property type="entry name" value="FBOX"/>
    <property type="match status" value="1"/>
</dbReference>
<evidence type="ECO:0000256" key="2">
    <source>
        <dbReference type="ARBA" id="ARBA00009430"/>
    </source>
</evidence>
<evidence type="ECO:0000313" key="9">
    <source>
        <dbReference type="Proteomes" id="UP000092461"/>
    </source>
</evidence>
<feature type="region of interest" description="Disordered" evidence="6">
    <location>
        <begin position="461"/>
        <end position="484"/>
    </location>
</feature>
<comment type="subcellular location">
    <subcellularLocation>
        <location evidence="1">Nucleus</location>
        <location evidence="1">Nucleolus</location>
    </subcellularLocation>
</comment>
<reference evidence="8" key="1">
    <citation type="submission" date="2020-05" db="UniProtKB">
        <authorList>
            <consortium name="EnsemblMetazoa"/>
        </authorList>
    </citation>
    <scope>IDENTIFICATION</scope>
    <source>
        <strain evidence="8">Jacobina</strain>
    </source>
</reference>
<keyword evidence="5" id="KW-0539">Nucleus</keyword>
<dbReference type="GO" id="GO:0005730">
    <property type="term" value="C:nucleolus"/>
    <property type="evidence" value="ECO:0007669"/>
    <property type="project" value="UniProtKB-SubCell"/>
</dbReference>
<comment type="similarity">
    <text evidence="2">Belongs to the eukaryotic RPA49/POLR1E RNA polymerase subunit family.</text>
</comment>
<sequence>MEICNMPQEIMEKIMDFLDMRDNVNLSSTSEGNLFTKNVKSENSSCVSPHVKRLFDAKVVSSDLPSRMELLFVVVALFANIFPPSASEWIKISIEPERKTSTESATLLSKSHFLQETLIAKQSSDDGGTRSNKWKKTESSPAWITKKSHPIGVSWINPPTKAAEVATEQPTKSPEITTVGTTEPPSTESATKAKPLMEKQKQDRGFSFSGLISFLKSIQESFMSRTKRSIEDKIKFLTDIRDKFLVEIEKRISFLWPPNDATPHRKSKRHIGGGSEGHMDFPSAEGAFMTICFLTFAVFLIKLVLRTKSKIESVAVLRKNDNNPILAKFQNGDLLPGSHDNLECHFAVDKAEKKGHKLLTACDASVYIGDVKQDPQLNTFIAIRNTVTGKIRLVQVETCSMLSEHVLRVREDSAARTANDDSNKLYTQFGGKKAMKAHDKYNRMKVNVDIVKDTLDSTLEKHEASRVDEPEEMPDFRDTKRNPICPPMNKEAKNIKDLYSFTELIAPRILTEIEYVAKEVLKTPPDDLPIESNFILQRIRKIQQSNNPESPENLLKAKALIYLDALMTLVKKVKKGQNFSSVSLSGICDNVETEIRKRFTDPTATRPIKSAFTTRKAICHILVLGILLTDTMEIGVEEMTVELKTTNRKELLEFAIYLGLKISPNKEFLGLKLPSQMDDKRRLKPEMRRRRK</sequence>
<dbReference type="InterPro" id="IPR001810">
    <property type="entry name" value="F-box_dom"/>
</dbReference>
<dbReference type="Pfam" id="PF06870">
    <property type="entry name" value="RNA_pol_I_A49"/>
    <property type="match status" value="1"/>
</dbReference>
<feature type="compositionally biased region" description="Basic and acidic residues" evidence="6">
    <location>
        <begin position="461"/>
        <end position="481"/>
    </location>
</feature>
<keyword evidence="9" id="KW-1185">Reference proteome</keyword>
<dbReference type="EMBL" id="AJWK01019709">
    <property type="status" value="NOT_ANNOTATED_CDS"/>
    <property type="molecule type" value="Genomic_DNA"/>
</dbReference>
<name>A0A1B0CN27_LUTLO</name>
<dbReference type="EnsemblMetazoa" id="LLOJ006111-RA">
    <property type="protein sequence ID" value="LLOJ006111-PA"/>
    <property type="gene ID" value="LLOJ006111"/>
</dbReference>
<dbReference type="InterPro" id="IPR009668">
    <property type="entry name" value="RNA_pol-assoc_fac_A49-like"/>
</dbReference>
<dbReference type="VEuPathDB" id="VectorBase:LLONM1_011203"/>
<feature type="region of interest" description="Disordered" evidence="6">
    <location>
        <begin position="121"/>
        <end position="141"/>
    </location>
</feature>
<evidence type="ECO:0000256" key="5">
    <source>
        <dbReference type="ARBA" id="ARBA00023242"/>
    </source>
</evidence>
<evidence type="ECO:0000256" key="1">
    <source>
        <dbReference type="ARBA" id="ARBA00004604"/>
    </source>
</evidence>
<dbReference type="Proteomes" id="UP000092461">
    <property type="component" value="Unassembled WGS sequence"/>
</dbReference>
<feature type="region of interest" description="Disordered" evidence="6">
    <location>
        <begin position="165"/>
        <end position="199"/>
    </location>
</feature>
<dbReference type="VEuPathDB" id="VectorBase:LLOJ006111"/>
<dbReference type="CDD" id="cd09917">
    <property type="entry name" value="F-box_SF"/>
    <property type="match status" value="1"/>
</dbReference>
<dbReference type="PANTHER" id="PTHR14440">
    <property type="entry name" value="DNA-DIRECTED RNA POLYMERASE I SUBUNIT RPA49"/>
    <property type="match status" value="1"/>
</dbReference>
<evidence type="ECO:0000313" key="8">
    <source>
        <dbReference type="EnsemblMetazoa" id="LLOJ006111-PA"/>
    </source>
</evidence>
<dbReference type="GO" id="GO:0006351">
    <property type="term" value="P:DNA-templated transcription"/>
    <property type="evidence" value="ECO:0007669"/>
    <property type="project" value="InterPro"/>
</dbReference>
<organism evidence="8 9">
    <name type="scientific">Lutzomyia longipalpis</name>
    <name type="common">Sand fly</name>
    <dbReference type="NCBI Taxonomy" id="7200"/>
    <lineage>
        <taxon>Eukaryota</taxon>
        <taxon>Metazoa</taxon>
        <taxon>Ecdysozoa</taxon>
        <taxon>Arthropoda</taxon>
        <taxon>Hexapoda</taxon>
        <taxon>Insecta</taxon>
        <taxon>Pterygota</taxon>
        <taxon>Neoptera</taxon>
        <taxon>Endopterygota</taxon>
        <taxon>Diptera</taxon>
        <taxon>Nematocera</taxon>
        <taxon>Psychodoidea</taxon>
        <taxon>Psychodidae</taxon>
        <taxon>Lutzomyia</taxon>
        <taxon>Lutzomyia</taxon>
    </lineage>
</organism>
<protein>
    <recommendedName>
        <fullName evidence="7">F-box domain-containing protein</fullName>
    </recommendedName>
</protein>
<evidence type="ECO:0000256" key="6">
    <source>
        <dbReference type="SAM" id="MobiDB-lite"/>
    </source>
</evidence>
<evidence type="ECO:0000256" key="3">
    <source>
        <dbReference type="ARBA" id="ARBA00022478"/>
    </source>
</evidence>
<evidence type="ECO:0000259" key="7">
    <source>
        <dbReference type="PROSITE" id="PS50181"/>
    </source>
</evidence>
<proteinExistence type="inferred from homology"/>
<keyword evidence="4" id="KW-0804">Transcription</keyword>
<dbReference type="AlphaFoldDB" id="A0A1B0CN27"/>